<sequence>MLLAVAAIIWTYSVNAEEVALSYDAAGNGSFFLSKSELFYLACAVFLLNNVLIVAMKKQLHRIPVSIMPIPKKEAWAQHKSELVEFLGTWLFAIVGAVNVILALGLFALATVNSKQFTYDIFDFEWLSYGSLALLVLVFVVLPFRLFRPPVPTL</sequence>
<keyword evidence="1" id="KW-0812">Transmembrane</keyword>
<dbReference type="Proteomes" id="UP001501508">
    <property type="component" value="Unassembled WGS sequence"/>
</dbReference>
<feature type="transmembrane region" description="Helical" evidence="1">
    <location>
        <begin position="90"/>
        <end position="114"/>
    </location>
</feature>
<keyword evidence="1" id="KW-0472">Membrane</keyword>
<gene>
    <name evidence="2" type="ORF">GCM10023091_19910</name>
</gene>
<dbReference type="EMBL" id="BAABEY010000020">
    <property type="protein sequence ID" value="GAA4438799.1"/>
    <property type="molecule type" value="Genomic_DNA"/>
</dbReference>
<keyword evidence="3" id="KW-1185">Reference proteome</keyword>
<evidence type="ECO:0000313" key="3">
    <source>
        <dbReference type="Proteomes" id="UP001501508"/>
    </source>
</evidence>
<feature type="transmembrane region" description="Helical" evidence="1">
    <location>
        <begin position="32"/>
        <end position="55"/>
    </location>
</feature>
<name>A0ABP8LXC2_9BACT</name>
<reference evidence="3" key="1">
    <citation type="journal article" date="2019" name="Int. J. Syst. Evol. Microbiol.">
        <title>The Global Catalogue of Microorganisms (GCM) 10K type strain sequencing project: providing services to taxonomists for standard genome sequencing and annotation.</title>
        <authorList>
            <consortium name="The Broad Institute Genomics Platform"/>
            <consortium name="The Broad Institute Genome Sequencing Center for Infectious Disease"/>
            <person name="Wu L."/>
            <person name="Ma J."/>
        </authorList>
    </citation>
    <scope>NUCLEOTIDE SEQUENCE [LARGE SCALE GENOMIC DNA]</scope>
    <source>
        <strain evidence="3">JCM 31920</strain>
    </source>
</reference>
<comment type="caution">
    <text evidence="2">The sequence shown here is derived from an EMBL/GenBank/DDBJ whole genome shotgun (WGS) entry which is preliminary data.</text>
</comment>
<organism evidence="2 3">
    <name type="scientific">Ravibacter arvi</name>
    <dbReference type="NCBI Taxonomy" id="2051041"/>
    <lineage>
        <taxon>Bacteria</taxon>
        <taxon>Pseudomonadati</taxon>
        <taxon>Bacteroidota</taxon>
        <taxon>Cytophagia</taxon>
        <taxon>Cytophagales</taxon>
        <taxon>Spirosomataceae</taxon>
        <taxon>Ravibacter</taxon>
    </lineage>
</organism>
<proteinExistence type="predicted"/>
<protein>
    <submittedName>
        <fullName evidence="2">Uncharacterized protein</fullName>
    </submittedName>
</protein>
<evidence type="ECO:0000313" key="2">
    <source>
        <dbReference type="EMBL" id="GAA4438799.1"/>
    </source>
</evidence>
<accession>A0ABP8LXC2</accession>
<keyword evidence="1" id="KW-1133">Transmembrane helix</keyword>
<feature type="transmembrane region" description="Helical" evidence="1">
    <location>
        <begin position="126"/>
        <end position="147"/>
    </location>
</feature>
<evidence type="ECO:0000256" key="1">
    <source>
        <dbReference type="SAM" id="Phobius"/>
    </source>
</evidence>